<dbReference type="SUPFAM" id="SSF109755">
    <property type="entry name" value="PhoU-like"/>
    <property type="match status" value="1"/>
</dbReference>
<dbReference type="Pfam" id="PF01895">
    <property type="entry name" value="PhoU"/>
    <property type="match status" value="2"/>
</dbReference>
<dbReference type="PANTHER" id="PTHR42930">
    <property type="entry name" value="PHOSPHATE-SPECIFIC TRANSPORT SYSTEM ACCESSORY PROTEIN PHOU"/>
    <property type="match status" value="1"/>
</dbReference>
<comment type="function">
    <text evidence="7">Plays a role in the regulation of phosphate uptake.</text>
</comment>
<comment type="subcellular location">
    <subcellularLocation>
        <location evidence="1 7">Cytoplasm</location>
    </subcellularLocation>
</comment>
<dbReference type="InterPro" id="IPR026022">
    <property type="entry name" value="PhoU_dom"/>
</dbReference>
<evidence type="ECO:0000256" key="6">
    <source>
        <dbReference type="ARBA" id="ARBA00022592"/>
    </source>
</evidence>
<comment type="similarity">
    <text evidence="2 7">Belongs to the PhoU family.</text>
</comment>
<dbReference type="GO" id="GO:0045936">
    <property type="term" value="P:negative regulation of phosphate metabolic process"/>
    <property type="evidence" value="ECO:0007669"/>
    <property type="project" value="InterPro"/>
</dbReference>
<feature type="domain" description="PhoU" evidence="8">
    <location>
        <begin position="125"/>
        <end position="206"/>
    </location>
</feature>
<dbReference type="GO" id="GO:0030643">
    <property type="term" value="P:intracellular phosphate ion homeostasis"/>
    <property type="evidence" value="ECO:0007669"/>
    <property type="project" value="InterPro"/>
</dbReference>
<dbReference type="AlphaFoldDB" id="A0A7G9WEM5"/>
<name>A0A7G9WEM5_9FIRM</name>
<dbReference type="PIRSF" id="PIRSF003107">
    <property type="entry name" value="PhoU"/>
    <property type="match status" value="1"/>
</dbReference>
<dbReference type="RefSeq" id="WP_212506205.1">
    <property type="nucleotide sequence ID" value="NZ_CP060696.1"/>
</dbReference>
<sequence length="228" mass="25404">MPRKYFDQELELLTKRITAMGDVINGRIETTIQALRTGNTELAQQVAAGDNEIDRLEHENEKLCMNLIASQQPIASDLRIIAASLKILTDMEREADQCADICEIITTSGMADSQRLPVSHIVNALEKVHDMFTGSMDVFLSRDIEKAKSICVADDEIDSAFGKIVLEVSSALTQNPKEVMQDVDLLFIIKYVERMGDHATNIAEWVIYMVTGEHPELNDGDDAFKSAD</sequence>
<dbReference type="Gene3D" id="1.20.58.220">
    <property type="entry name" value="Phosphate transport system protein phou homolog 2, domain 2"/>
    <property type="match status" value="1"/>
</dbReference>
<evidence type="ECO:0000313" key="9">
    <source>
        <dbReference type="EMBL" id="QNO17137.1"/>
    </source>
</evidence>
<accession>A0A7G9WEM5</accession>
<organism evidence="9 10">
    <name type="scientific">Caproicibacterium amylolyticum</name>
    <dbReference type="NCBI Taxonomy" id="2766537"/>
    <lineage>
        <taxon>Bacteria</taxon>
        <taxon>Bacillati</taxon>
        <taxon>Bacillota</taxon>
        <taxon>Clostridia</taxon>
        <taxon>Eubacteriales</taxon>
        <taxon>Oscillospiraceae</taxon>
        <taxon>Caproicibacterium</taxon>
    </lineage>
</organism>
<dbReference type="GO" id="GO:0006817">
    <property type="term" value="P:phosphate ion transport"/>
    <property type="evidence" value="ECO:0007669"/>
    <property type="project" value="UniProtKB-KW"/>
</dbReference>
<evidence type="ECO:0000256" key="7">
    <source>
        <dbReference type="PIRNR" id="PIRNR003107"/>
    </source>
</evidence>
<dbReference type="Proteomes" id="UP000516046">
    <property type="component" value="Chromosome"/>
</dbReference>
<dbReference type="InterPro" id="IPR028366">
    <property type="entry name" value="PhoU"/>
</dbReference>
<protein>
    <recommendedName>
        <fullName evidence="7">Phosphate-specific transport system accessory protein PhoU</fullName>
    </recommendedName>
</protein>
<feature type="domain" description="PhoU" evidence="8">
    <location>
        <begin position="17"/>
        <end position="105"/>
    </location>
</feature>
<evidence type="ECO:0000256" key="2">
    <source>
        <dbReference type="ARBA" id="ARBA00008107"/>
    </source>
</evidence>
<evidence type="ECO:0000256" key="3">
    <source>
        <dbReference type="ARBA" id="ARBA00011738"/>
    </source>
</evidence>
<dbReference type="KEGG" id="caml:H6X83_09240"/>
<keyword evidence="6 7" id="KW-0592">Phosphate transport</keyword>
<evidence type="ECO:0000256" key="5">
    <source>
        <dbReference type="ARBA" id="ARBA00022490"/>
    </source>
</evidence>
<keyword evidence="10" id="KW-1185">Reference proteome</keyword>
<dbReference type="FunFam" id="1.20.58.220:FF:000004">
    <property type="entry name" value="Phosphate-specific transport system accessory protein PhoU"/>
    <property type="match status" value="1"/>
</dbReference>
<evidence type="ECO:0000313" key="10">
    <source>
        <dbReference type="Proteomes" id="UP000516046"/>
    </source>
</evidence>
<gene>
    <name evidence="9" type="primary">phoU</name>
    <name evidence="9" type="ORF">H6X83_09240</name>
</gene>
<evidence type="ECO:0000256" key="1">
    <source>
        <dbReference type="ARBA" id="ARBA00004496"/>
    </source>
</evidence>
<keyword evidence="4 7" id="KW-0813">Transport</keyword>
<keyword evidence="5 7" id="KW-0963">Cytoplasm</keyword>
<dbReference type="GO" id="GO:0005737">
    <property type="term" value="C:cytoplasm"/>
    <property type="evidence" value="ECO:0007669"/>
    <property type="project" value="UniProtKB-SubCell"/>
</dbReference>
<comment type="subunit">
    <text evidence="3 7">Homodimer.</text>
</comment>
<evidence type="ECO:0000256" key="4">
    <source>
        <dbReference type="ARBA" id="ARBA00022448"/>
    </source>
</evidence>
<dbReference type="PANTHER" id="PTHR42930:SF3">
    <property type="entry name" value="PHOSPHATE-SPECIFIC TRANSPORT SYSTEM ACCESSORY PROTEIN PHOU"/>
    <property type="match status" value="1"/>
</dbReference>
<dbReference type="NCBIfam" id="TIGR02135">
    <property type="entry name" value="phoU_full"/>
    <property type="match status" value="1"/>
</dbReference>
<proteinExistence type="inferred from homology"/>
<dbReference type="InterPro" id="IPR038078">
    <property type="entry name" value="PhoU-like_sf"/>
</dbReference>
<reference evidence="9 10" key="1">
    <citation type="submission" date="2020-08" db="EMBL/GenBank/DDBJ databases">
        <authorList>
            <person name="Ren C."/>
            <person name="Gu Y."/>
            <person name="Xu Y."/>
        </authorList>
    </citation>
    <scope>NUCLEOTIDE SEQUENCE [LARGE SCALE GENOMIC DNA]</scope>
    <source>
        <strain evidence="9 10">LBM18003</strain>
    </source>
</reference>
<dbReference type="EMBL" id="CP060696">
    <property type="protein sequence ID" value="QNO17137.1"/>
    <property type="molecule type" value="Genomic_DNA"/>
</dbReference>
<evidence type="ECO:0000259" key="8">
    <source>
        <dbReference type="Pfam" id="PF01895"/>
    </source>
</evidence>